<dbReference type="Proteomes" id="UP001237642">
    <property type="component" value="Unassembled WGS sequence"/>
</dbReference>
<protein>
    <submittedName>
        <fullName evidence="1">Uncharacterized protein</fullName>
    </submittedName>
</protein>
<proteinExistence type="predicted"/>
<accession>A0AAD8I185</accession>
<organism evidence="1 2">
    <name type="scientific">Heracleum sosnowskyi</name>
    <dbReference type="NCBI Taxonomy" id="360622"/>
    <lineage>
        <taxon>Eukaryota</taxon>
        <taxon>Viridiplantae</taxon>
        <taxon>Streptophyta</taxon>
        <taxon>Embryophyta</taxon>
        <taxon>Tracheophyta</taxon>
        <taxon>Spermatophyta</taxon>
        <taxon>Magnoliopsida</taxon>
        <taxon>eudicotyledons</taxon>
        <taxon>Gunneridae</taxon>
        <taxon>Pentapetalae</taxon>
        <taxon>asterids</taxon>
        <taxon>campanulids</taxon>
        <taxon>Apiales</taxon>
        <taxon>Apiaceae</taxon>
        <taxon>Apioideae</taxon>
        <taxon>apioid superclade</taxon>
        <taxon>Tordylieae</taxon>
        <taxon>Tordyliinae</taxon>
        <taxon>Heracleum</taxon>
    </lineage>
</organism>
<name>A0AAD8I185_9APIA</name>
<reference evidence="1" key="1">
    <citation type="submission" date="2023-02" db="EMBL/GenBank/DDBJ databases">
        <title>Genome of toxic invasive species Heracleum sosnowskyi carries increased number of genes despite the absence of recent whole-genome duplications.</title>
        <authorList>
            <person name="Schelkunov M."/>
            <person name="Shtratnikova V."/>
            <person name="Makarenko M."/>
            <person name="Klepikova A."/>
            <person name="Omelchenko D."/>
            <person name="Novikova G."/>
            <person name="Obukhova E."/>
            <person name="Bogdanov V."/>
            <person name="Penin A."/>
            <person name="Logacheva M."/>
        </authorList>
    </citation>
    <scope>NUCLEOTIDE SEQUENCE</scope>
    <source>
        <strain evidence="1">Hsosn_3</strain>
        <tissue evidence="1">Leaf</tissue>
    </source>
</reference>
<dbReference type="EMBL" id="JAUIZM010000007">
    <property type="protein sequence ID" value="KAK1375730.1"/>
    <property type="molecule type" value="Genomic_DNA"/>
</dbReference>
<evidence type="ECO:0000313" key="2">
    <source>
        <dbReference type="Proteomes" id="UP001237642"/>
    </source>
</evidence>
<dbReference type="SUPFAM" id="SSF50978">
    <property type="entry name" value="WD40 repeat-like"/>
    <property type="match status" value="1"/>
</dbReference>
<dbReference type="AlphaFoldDB" id="A0AAD8I185"/>
<reference evidence="1" key="2">
    <citation type="submission" date="2023-05" db="EMBL/GenBank/DDBJ databases">
        <authorList>
            <person name="Schelkunov M.I."/>
        </authorList>
    </citation>
    <scope>NUCLEOTIDE SEQUENCE</scope>
    <source>
        <strain evidence="1">Hsosn_3</strain>
        <tissue evidence="1">Leaf</tissue>
    </source>
</reference>
<sequence length="152" mass="17024">MKLGSCIAWLPDGKHLVSGSKTGELQCWDPKEWNGGRHLSYSTKVAETLKRVCGEYVTVFKGLGHQVNTLALSTEYVLRTGPFDHTQKYYSSPTESKERIEPLNPSKIIVHNPNSSQDGRGCTAKKGEATERGIYASISGIWLRIDLKLWMR</sequence>
<dbReference type="InterPro" id="IPR036322">
    <property type="entry name" value="WD40_repeat_dom_sf"/>
</dbReference>
<keyword evidence="2" id="KW-1185">Reference proteome</keyword>
<dbReference type="InterPro" id="IPR015943">
    <property type="entry name" value="WD40/YVTN_repeat-like_dom_sf"/>
</dbReference>
<comment type="caution">
    <text evidence="1">The sequence shown here is derived from an EMBL/GenBank/DDBJ whole genome shotgun (WGS) entry which is preliminary data.</text>
</comment>
<dbReference type="Gene3D" id="2.130.10.10">
    <property type="entry name" value="YVTN repeat-like/Quinoprotein amine dehydrogenase"/>
    <property type="match status" value="1"/>
</dbReference>
<evidence type="ECO:0000313" key="1">
    <source>
        <dbReference type="EMBL" id="KAK1375730.1"/>
    </source>
</evidence>
<gene>
    <name evidence="1" type="ORF">POM88_031923</name>
</gene>